<dbReference type="EMBL" id="ML738307">
    <property type="protein sequence ID" value="KAE8316361.1"/>
    <property type="molecule type" value="Genomic_DNA"/>
</dbReference>
<proteinExistence type="predicted"/>
<sequence length="80" mass="8703">MNGFTTFFGGCDWVGWGHVVSCLRSTGSSSMDVLSSWVRLAGRCLRGFGGVKLSWCMYFSLVMGVFWGSTILEIGFVGFG</sequence>
<keyword evidence="3" id="KW-1185">Reference proteome</keyword>
<dbReference type="AlphaFoldDB" id="A0A5N6W698"/>
<keyword evidence="1" id="KW-0812">Transmembrane</keyword>
<organism evidence="2 3">
    <name type="scientific">Aspergillus transmontanensis</name>
    <dbReference type="NCBI Taxonomy" id="1034304"/>
    <lineage>
        <taxon>Eukaryota</taxon>
        <taxon>Fungi</taxon>
        <taxon>Dikarya</taxon>
        <taxon>Ascomycota</taxon>
        <taxon>Pezizomycotina</taxon>
        <taxon>Eurotiomycetes</taxon>
        <taxon>Eurotiomycetidae</taxon>
        <taxon>Eurotiales</taxon>
        <taxon>Aspergillaceae</taxon>
        <taxon>Aspergillus</taxon>
        <taxon>Aspergillus subgen. Circumdati</taxon>
    </lineage>
</organism>
<feature type="non-terminal residue" evidence="2">
    <location>
        <position position="80"/>
    </location>
</feature>
<gene>
    <name evidence="2" type="ORF">BDV41DRAFT_528816</name>
</gene>
<keyword evidence="1" id="KW-0472">Membrane</keyword>
<feature type="transmembrane region" description="Helical" evidence="1">
    <location>
        <begin position="55"/>
        <end position="79"/>
    </location>
</feature>
<evidence type="ECO:0008006" key="4">
    <source>
        <dbReference type="Google" id="ProtNLM"/>
    </source>
</evidence>
<reference evidence="3" key="1">
    <citation type="submission" date="2019-04" db="EMBL/GenBank/DDBJ databases">
        <title>Friends and foes A comparative genomics studyof 23 Aspergillus species from section Flavi.</title>
        <authorList>
            <consortium name="DOE Joint Genome Institute"/>
            <person name="Kjaerbolling I."/>
            <person name="Vesth T."/>
            <person name="Frisvad J.C."/>
            <person name="Nybo J.L."/>
            <person name="Theobald S."/>
            <person name="Kildgaard S."/>
            <person name="Isbrandt T."/>
            <person name="Kuo A."/>
            <person name="Sato A."/>
            <person name="Lyhne E.K."/>
            <person name="Kogle M.E."/>
            <person name="Wiebenga A."/>
            <person name="Kun R.S."/>
            <person name="Lubbers R.J."/>
            <person name="Makela M.R."/>
            <person name="Barry K."/>
            <person name="Chovatia M."/>
            <person name="Clum A."/>
            <person name="Daum C."/>
            <person name="Haridas S."/>
            <person name="He G."/>
            <person name="LaButti K."/>
            <person name="Lipzen A."/>
            <person name="Mondo S."/>
            <person name="Riley R."/>
            <person name="Salamov A."/>
            <person name="Simmons B.A."/>
            <person name="Magnuson J.K."/>
            <person name="Henrissat B."/>
            <person name="Mortensen U.H."/>
            <person name="Larsen T.O."/>
            <person name="Devries R.P."/>
            <person name="Grigoriev I.V."/>
            <person name="Machida M."/>
            <person name="Baker S.E."/>
            <person name="Andersen M.R."/>
        </authorList>
    </citation>
    <scope>NUCLEOTIDE SEQUENCE [LARGE SCALE GENOMIC DNA]</scope>
    <source>
        <strain evidence="3">CBS 130015</strain>
    </source>
</reference>
<evidence type="ECO:0000313" key="3">
    <source>
        <dbReference type="Proteomes" id="UP000325433"/>
    </source>
</evidence>
<dbReference type="Proteomes" id="UP000325433">
    <property type="component" value="Unassembled WGS sequence"/>
</dbReference>
<protein>
    <recommendedName>
        <fullName evidence="4">Transmembrane protein</fullName>
    </recommendedName>
</protein>
<name>A0A5N6W698_9EURO</name>
<keyword evidence="1" id="KW-1133">Transmembrane helix</keyword>
<accession>A0A5N6W698</accession>
<evidence type="ECO:0000256" key="1">
    <source>
        <dbReference type="SAM" id="Phobius"/>
    </source>
</evidence>
<evidence type="ECO:0000313" key="2">
    <source>
        <dbReference type="EMBL" id="KAE8316361.1"/>
    </source>
</evidence>